<gene>
    <name evidence="9" type="primary">gmhA</name>
    <name evidence="11" type="ORF">MuYL_1888</name>
</gene>
<dbReference type="AlphaFoldDB" id="A0A223NVT0"/>
<feature type="binding site" evidence="9">
    <location>
        <begin position="88"/>
        <end position="89"/>
    </location>
    <ligand>
        <name>substrate</name>
    </ligand>
</feature>
<dbReference type="InterPro" id="IPR001347">
    <property type="entry name" value="SIS_dom"/>
</dbReference>
<dbReference type="GO" id="GO:0008968">
    <property type="term" value="F:D-sedoheptulose 7-phosphate isomerase activity"/>
    <property type="evidence" value="ECO:0007669"/>
    <property type="project" value="UniProtKB-UniRule"/>
</dbReference>
<dbReference type="Pfam" id="PF13580">
    <property type="entry name" value="SIS_2"/>
    <property type="match status" value="1"/>
</dbReference>
<dbReference type="Gene3D" id="3.40.50.10490">
    <property type="entry name" value="Glucose-6-phosphate isomerase like protein, domain 1"/>
    <property type="match status" value="1"/>
</dbReference>
<accession>A0A223NVT0</accession>
<comment type="catalytic activity">
    <reaction evidence="1 9">
        <text>2 D-sedoheptulose 7-phosphate = D-glycero-alpha-D-manno-heptose 7-phosphate + D-glycero-beta-D-manno-heptose 7-phosphate</text>
        <dbReference type="Rhea" id="RHEA:27489"/>
        <dbReference type="ChEBI" id="CHEBI:57483"/>
        <dbReference type="ChEBI" id="CHEBI:60203"/>
        <dbReference type="ChEBI" id="CHEBI:60204"/>
        <dbReference type="EC" id="5.3.1.28"/>
    </reaction>
</comment>
<feature type="binding site" evidence="9">
    <location>
        <begin position="114"/>
        <end position="116"/>
    </location>
    <ligand>
        <name>substrate</name>
    </ligand>
</feature>
<evidence type="ECO:0000256" key="8">
    <source>
        <dbReference type="ARBA" id="ARBA00023277"/>
    </source>
</evidence>
<dbReference type="EC" id="5.3.1.28" evidence="9"/>
<dbReference type="HAMAP" id="MF_00067">
    <property type="entry name" value="GmhA"/>
    <property type="match status" value="1"/>
</dbReference>
<dbReference type="CDD" id="cd05006">
    <property type="entry name" value="SIS_GmhA"/>
    <property type="match status" value="1"/>
</dbReference>
<evidence type="ECO:0000256" key="4">
    <source>
        <dbReference type="ARBA" id="ARBA00022490"/>
    </source>
</evidence>
<comment type="cofactor">
    <cofactor evidence="9">
        <name>Zn(2+)</name>
        <dbReference type="ChEBI" id="CHEBI:29105"/>
    </cofactor>
    <text evidence="9">Binds 1 zinc ion per subunit.</text>
</comment>
<comment type="pathway">
    <text evidence="9">Carbohydrate biosynthesis; D-glycero-D-manno-heptose 7-phosphate biosynthesis; D-glycero-alpha-D-manno-heptose 7-phosphate and D-glycero-beta-D-manno-heptose 7-phosphate from sedoheptulose 7-phosphate: step 1/1.</text>
</comment>
<comment type="subcellular location">
    <subcellularLocation>
        <location evidence="2 9">Cytoplasm</location>
    </subcellularLocation>
</comment>
<protein>
    <recommendedName>
        <fullName evidence="9">Phosphoheptose isomerase</fullName>
        <ecNumber evidence="9">5.3.1.28</ecNumber>
    </recommendedName>
    <alternativeName>
        <fullName evidence="9">Sedoheptulose 7-phosphate isomerase</fullName>
    </alternativeName>
</protein>
<sequence length="184" mass="19450">MVIEELNDHQQLIIKVIEQRTADIEQACEMIVSAIQGGNKVLIAGNGGSAADAQHIAAELSGRFVKHRKALPGIALTTDTSALTAIANDYGYDHVFSRQIEALAKPGDLFIGISTSGNSQGILNAFKTAGDIGCKTLGLSGWSGGKMNGLCDLNVIVPSEVTARIQEIHILIGHILCKAVDDLF</sequence>
<keyword evidence="12" id="KW-1185">Reference proteome</keyword>
<evidence type="ECO:0000259" key="10">
    <source>
        <dbReference type="PROSITE" id="PS51464"/>
    </source>
</evidence>
<name>A0A223NVT0_9SPHI</name>
<keyword evidence="5 9" id="KW-0479">Metal-binding</keyword>
<evidence type="ECO:0000256" key="9">
    <source>
        <dbReference type="HAMAP-Rule" id="MF_00067"/>
    </source>
</evidence>
<comment type="miscellaneous">
    <text evidence="9">The reaction produces a racemic mixture of D-glycero-alpha-D-manno-heptose 7-phosphate and D-glycero-beta-D-manno-heptose 7-phosphate.</text>
</comment>
<feature type="binding site" evidence="9">
    <location>
        <position position="59"/>
    </location>
    <ligand>
        <name>Zn(2+)</name>
        <dbReference type="ChEBI" id="CHEBI:29105"/>
    </ligand>
</feature>
<organism evidence="11 12">
    <name type="scientific">Mucilaginibacter xinganensis</name>
    <dbReference type="NCBI Taxonomy" id="1234841"/>
    <lineage>
        <taxon>Bacteria</taxon>
        <taxon>Pseudomonadati</taxon>
        <taxon>Bacteroidota</taxon>
        <taxon>Sphingobacteriia</taxon>
        <taxon>Sphingobacteriales</taxon>
        <taxon>Sphingobacteriaceae</taxon>
        <taxon>Mucilaginibacter</taxon>
    </lineage>
</organism>
<dbReference type="InterPro" id="IPR035461">
    <property type="entry name" value="GmhA/DiaA"/>
</dbReference>
<dbReference type="GO" id="GO:2001061">
    <property type="term" value="P:D-glycero-D-manno-heptose 7-phosphate biosynthetic process"/>
    <property type="evidence" value="ECO:0007669"/>
    <property type="project" value="UniProtKB-UniPathway"/>
</dbReference>
<comment type="function">
    <text evidence="9">Catalyzes the isomerization of sedoheptulose 7-phosphate in D-glycero-D-manno-heptose 7-phosphate.</text>
</comment>
<dbReference type="OrthoDB" id="9781311at2"/>
<dbReference type="UniPathway" id="UPA00041">
    <property type="reaction ID" value="UER00436"/>
</dbReference>
<evidence type="ECO:0000256" key="1">
    <source>
        <dbReference type="ARBA" id="ARBA00000348"/>
    </source>
</evidence>
<evidence type="ECO:0000256" key="6">
    <source>
        <dbReference type="ARBA" id="ARBA00022833"/>
    </source>
</evidence>
<keyword evidence="8 9" id="KW-0119">Carbohydrate metabolism</keyword>
<evidence type="ECO:0000256" key="2">
    <source>
        <dbReference type="ARBA" id="ARBA00004496"/>
    </source>
</evidence>
<feature type="binding site" evidence="9">
    <location>
        <position position="119"/>
    </location>
    <ligand>
        <name>substrate</name>
    </ligand>
</feature>
<dbReference type="PANTHER" id="PTHR30390:SF6">
    <property type="entry name" value="DNAA INITIATOR-ASSOCIATING PROTEIN DIAA"/>
    <property type="match status" value="1"/>
</dbReference>
<proteinExistence type="inferred from homology"/>
<feature type="binding site" evidence="9">
    <location>
        <position position="59"/>
    </location>
    <ligand>
        <name>substrate</name>
    </ligand>
</feature>
<comment type="similarity">
    <text evidence="3 9">Belongs to the SIS family. GmhA subfamily.</text>
</comment>
<dbReference type="RefSeq" id="WP_094570197.1">
    <property type="nucleotide sequence ID" value="NZ_CP022743.1"/>
</dbReference>
<dbReference type="EMBL" id="CP022743">
    <property type="protein sequence ID" value="ASU33784.1"/>
    <property type="molecule type" value="Genomic_DNA"/>
</dbReference>
<evidence type="ECO:0000313" key="11">
    <source>
        <dbReference type="EMBL" id="ASU33784.1"/>
    </source>
</evidence>
<dbReference type="GO" id="GO:0005737">
    <property type="term" value="C:cytoplasm"/>
    <property type="evidence" value="ECO:0007669"/>
    <property type="project" value="UniProtKB-SubCell"/>
</dbReference>
<dbReference type="GO" id="GO:0008270">
    <property type="term" value="F:zinc ion binding"/>
    <property type="evidence" value="ECO:0007669"/>
    <property type="project" value="UniProtKB-UniRule"/>
</dbReference>
<feature type="domain" description="SIS" evidence="10">
    <location>
        <begin position="31"/>
        <end position="184"/>
    </location>
</feature>
<dbReference type="InterPro" id="IPR050099">
    <property type="entry name" value="SIS_GmhA/DiaA_subfam"/>
</dbReference>
<keyword evidence="7 9" id="KW-0413">Isomerase</keyword>
<keyword evidence="6 9" id="KW-0862">Zinc</keyword>
<feature type="binding site" evidence="9">
    <location>
        <position position="166"/>
    </location>
    <ligand>
        <name>Zn(2+)</name>
        <dbReference type="ChEBI" id="CHEBI:29105"/>
    </ligand>
</feature>
<dbReference type="GO" id="GO:0097367">
    <property type="term" value="F:carbohydrate derivative binding"/>
    <property type="evidence" value="ECO:0007669"/>
    <property type="project" value="InterPro"/>
</dbReference>
<dbReference type="Proteomes" id="UP000215002">
    <property type="component" value="Chromosome"/>
</dbReference>
<reference evidence="11 12" key="1">
    <citation type="submission" date="2017-08" db="EMBL/GenBank/DDBJ databases">
        <title>Complete genome sequence of Mucilaginibacter sp. strain BJC16-A31.</title>
        <authorList>
            <consortium name="Henan University of Science and Technology"/>
            <person name="You X."/>
        </authorList>
    </citation>
    <scope>NUCLEOTIDE SEQUENCE [LARGE SCALE GENOMIC DNA]</scope>
    <source>
        <strain evidence="11 12">BJC16-A31</strain>
    </source>
</reference>
<feature type="binding site" evidence="9">
    <location>
        <begin position="46"/>
        <end position="48"/>
    </location>
    <ligand>
        <name>substrate</name>
    </ligand>
</feature>
<feature type="binding site" evidence="9">
    <location>
        <position position="174"/>
    </location>
    <ligand>
        <name>Zn(2+)</name>
        <dbReference type="ChEBI" id="CHEBI:29105"/>
    </ligand>
</feature>
<feature type="binding site" evidence="9">
    <location>
        <position position="166"/>
    </location>
    <ligand>
        <name>substrate</name>
    </ligand>
</feature>
<feature type="binding site" evidence="9">
    <location>
        <position position="55"/>
    </location>
    <ligand>
        <name>Zn(2+)</name>
        <dbReference type="ChEBI" id="CHEBI:29105"/>
    </ligand>
</feature>
<dbReference type="SUPFAM" id="SSF53697">
    <property type="entry name" value="SIS domain"/>
    <property type="match status" value="1"/>
</dbReference>
<dbReference type="InterPro" id="IPR004515">
    <property type="entry name" value="Phosphoheptose_Isoase"/>
</dbReference>
<dbReference type="KEGG" id="muc:MuYL_1888"/>
<keyword evidence="4 9" id="KW-0963">Cytoplasm</keyword>
<dbReference type="PROSITE" id="PS51464">
    <property type="entry name" value="SIS"/>
    <property type="match status" value="1"/>
</dbReference>
<evidence type="ECO:0000256" key="5">
    <source>
        <dbReference type="ARBA" id="ARBA00022723"/>
    </source>
</evidence>
<dbReference type="InterPro" id="IPR046348">
    <property type="entry name" value="SIS_dom_sf"/>
</dbReference>
<evidence type="ECO:0000313" key="12">
    <source>
        <dbReference type="Proteomes" id="UP000215002"/>
    </source>
</evidence>
<dbReference type="PANTHER" id="PTHR30390">
    <property type="entry name" value="SEDOHEPTULOSE 7-PHOSPHATE ISOMERASE / DNAA INITIATOR-ASSOCIATING FACTOR FOR REPLICATION INITIATION"/>
    <property type="match status" value="1"/>
</dbReference>
<evidence type="ECO:0000256" key="7">
    <source>
        <dbReference type="ARBA" id="ARBA00023235"/>
    </source>
</evidence>
<dbReference type="GO" id="GO:0005975">
    <property type="term" value="P:carbohydrate metabolic process"/>
    <property type="evidence" value="ECO:0007669"/>
    <property type="project" value="UniProtKB-UniRule"/>
</dbReference>
<evidence type="ECO:0000256" key="3">
    <source>
        <dbReference type="ARBA" id="ARBA00009894"/>
    </source>
</evidence>